<dbReference type="InterPro" id="IPR027417">
    <property type="entry name" value="P-loop_NTPase"/>
</dbReference>
<accession>A0A921AXN4</accession>
<dbReference type="SUPFAM" id="SSF52540">
    <property type="entry name" value="P-loop containing nucleoside triphosphate hydrolases"/>
    <property type="match status" value="1"/>
</dbReference>
<sequence length="313" mass="33781">MAAGKESKKAGAARSSAEVELPGVDEARAAVSPALSAELERPRSLLYSMRESPPQLLHLEGGTASSRVALALWWAALLNCEGEEDLPCLACPSCLRMGARMHPDLFLFDGRASSIKIDEVRALRPVLGERPRFGRRRVVVLAEAQALGVEAANSLLKVLEDPCPDTCFVFTAPQRERLLPTLVSRGWVITLPWPQPGGPLADELRLWDQALARFAVEGRGWFDLTQLRNGLDAAGAQQVVLVGRKALADCIAGREGGALSAVFRPLPEALRLELDELFSESEDALQAQVNPLLALDAMACGVHGLVRRVSSEP</sequence>
<evidence type="ECO:0000313" key="2">
    <source>
        <dbReference type="EMBL" id="HJD98033.1"/>
    </source>
</evidence>
<name>A0A921AXN4_9BACT</name>
<dbReference type="RefSeq" id="WP_304123361.1">
    <property type="nucleotide sequence ID" value="NZ_DYZA01000211.1"/>
</dbReference>
<evidence type="ECO:0000313" key="3">
    <source>
        <dbReference type="Proteomes" id="UP000698963"/>
    </source>
</evidence>
<dbReference type="AlphaFoldDB" id="A0A921AXN4"/>
<proteinExistence type="predicted"/>
<gene>
    <name evidence="2" type="ORF">K8W16_10365</name>
</gene>
<dbReference type="Pfam" id="PF13177">
    <property type="entry name" value="DNA_pol3_delta2"/>
    <property type="match status" value="1"/>
</dbReference>
<reference evidence="2" key="2">
    <citation type="submission" date="2021-09" db="EMBL/GenBank/DDBJ databases">
        <authorList>
            <person name="Gilroy R."/>
        </authorList>
    </citation>
    <scope>NUCLEOTIDE SEQUENCE</scope>
    <source>
        <strain evidence="2">ChiGjej2B2-19336</strain>
    </source>
</reference>
<protein>
    <submittedName>
        <fullName evidence="2">DNA polymerase III subunit delta</fullName>
    </submittedName>
</protein>
<evidence type="ECO:0000256" key="1">
    <source>
        <dbReference type="SAM" id="MobiDB-lite"/>
    </source>
</evidence>
<dbReference type="EMBL" id="DYZA01000211">
    <property type="protein sequence ID" value="HJD98033.1"/>
    <property type="molecule type" value="Genomic_DNA"/>
</dbReference>
<dbReference type="Gene3D" id="3.40.50.300">
    <property type="entry name" value="P-loop containing nucleotide triphosphate hydrolases"/>
    <property type="match status" value="1"/>
</dbReference>
<dbReference type="Proteomes" id="UP000698963">
    <property type="component" value="Unassembled WGS sequence"/>
</dbReference>
<reference evidence="2" key="1">
    <citation type="journal article" date="2021" name="PeerJ">
        <title>Extensive microbial diversity within the chicken gut microbiome revealed by metagenomics and culture.</title>
        <authorList>
            <person name="Gilroy R."/>
            <person name="Ravi A."/>
            <person name="Getino M."/>
            <person name="Pursley I."/>
            <person name="Horton D.L."/>
            <person name="Alikhan N.F."/>
            <person name="Baker D."/>
            <person name="Gharbi K."/>
            <person name="Hall N."/>
            <person name="Watson M."/>
            <person name="Adriaenssens E.M."/>
            <person name="Foster-Nyarko E."/>
            <person name="Jarju S."/>
            <person name="Secka A."/>
            <person name="Antonio M."/>
            <person name="Oren A."/>
            <person name="Chaudhuri R.R."/>
            <person name="La Ragione R."/>
            <person name="Hildebrand F."/>
            <person name="Pallen M.J."/>
        </authorList>
    </citation>
    <scope>NUCLEOTIDE SEQUENCE</scope>
    <source>
        <strain evidence="2">ChiGjej2B2-19336</strain>
    </source>
</reference>
<comment type="caution">
    <text evidence="2">The sequence shown here is derived from an EMBL/GenBank/DDBJ whole genome shotgun (WGS) entry which is preliminary data.</text>
</comment>
<feature type="region of interest" description="Disordered" evidence="1">
    <location>
        <begin position="1"/>
        <end position="21"/>
    </location>
</feature>
<organism evidence="2 3">
    <name type="scientific">Mailhella massiliensis</name>
    <dbReference type="NCBI Taxonomy" id="1903261"/>
    <lineage>
        <taxon>Bacteria</taxon>
        <taxon>Pseudomonadati</taxon>
        <taxon>Thermodesulfobacteriota</taxon>
        <taxon>Desulfovibrionia</taxon>
        <taxon>Desulfovibrionales</taxon>
        <taxon>Desulfovibrionaceae</taxon>
        <taxon>Mailhella</taxon>
    </lineage>
</organism>